<protein>
    <submittedName>
        <fullName evidence="3">Chromosome segregation ATPases</fullName>
    </submittedName>
</protein>
<organism evidence="3 4">
    <name type="scientific">Zymobacter palmae</name>
    <dbReference type="NCBI Taxonomy" id="33074"/>
    <lineage>
        <taxon>Bacteria</taxon>
        <taxon>Pseudomonadati</taxon>
        <taxon>Pseudomonadota</taxon>
        <taxon>Gammaproteobacteria</taxon>
        <taxon>Oceanospirillales</taxon>
        <taxon>Halomonadaceae</taxon>
        <taxon>Zymobacter group</taxon>
        <taxon>Zymobacter</taxon>
    </lineage>
</organism>
<evidence type="ECO:0000313" key="3">
    <source>
        <dbReference type="EMBL" id="BBG30078.1"/>
    </source>
</evidence>
<dbReference type="AlphaFoldDB" id="A0A348HEM6"/>
<evidence type="ECO:0000313" key="4">
    <source>
        <dbReference type="Proteomes" id="UP000267342"/>
    </source>
</evidence>
<dbReference type="RefSeq" id="WP_169734016.1">
    <property type="nucleotide sequence ID" value="NZ_AP018933.1"/>
</dbReference>
<proteinExistence type="predicted"/>
<gene>
    <name evidence="3" type="ORF">ZBT109_1318</name>
</gene>
<keyword evidence="4" id="KW-1185">Reference proteome</keyword>
<feature type="domain" description="KfrA N-terminal DNA-binding" evidence="2">
    <location>
        <begin position="8"/>
        <end position="119"/>
    </location>
</feature>
<sequence>MARNGIQFEDVQRAIETLQQRGDAPTIQRIRDILGTGSFTTISDHLREWRTRHEQRTDIPLKSAVPERLQESLMNIWQQAQEEAYEGLEHYRQQANDAITAAEHQAQQSMRQAEDAQQRLSALNERLDQTLERLEEKTSTLAHVESELAQAQAAIEERDHRLQTRDRQIETLTADRDRMEREHQAALAQQEEHFRKQLVQEEQRHEAAEQRLMQLLDAARHEKQEQEKLSRRRLEQLEERLDRMTAQVEEKRRALQDEERRHRDLSLQSQQTAQVLTDTRAQLERSIKTVSERDKEITRLRTELRVLQERMARSSVPPFMY</sequence>
<keyword evidence="1" id="KW-0175">Coiled coil</keyword>
<dbReference type="Pfam" id="PF11740">
    <property type="entry name" value="KfrA_N"/>
    <property type="match status" value="1"/>
</dbReference>
<evidence type="ECO:0000256" key="1">
    <source>
        <dbReference type="SAM" id="Coils"/>
    </source>
</evidence>
<accession>A0A348HEM6</accession>
<dbReference type="Proteomes" id="UP000267342">
    <property type="component" value="Chromosome"/>
</dbReference>
<dbReference type="EMBL" id="AP018933">
    <property type="protein sequence ID" value="BBG30078.1"/>
    <property type="molecule type" value="Genomic_DNA"/>
</dbReference>
<evidence type="ECO:0000259" key="2">
    <source>
        <dbReference type="Pfam" id="PF11740"/>
    </source>
</evidence>
<dbReference type="KEGG" id="zpl:ZBT109_1318"/>
<name>A0A348HEM6_9GAMM</name>
<dbReference type="InterPro" id="IPR021104">
    <property type="entry name" value="KfrA_DNA-bd_N"/>
</dbReference>
<reference evidence="3 4" key="1">
    <citation type="submission" date="2018-09" db="EMBL/GenBank/DDBJ databases">
        <title>Zymobacter palmae IAM14233 (=T109) whole genome analysis.</title>
        <authorList>
            <person name="Yanase H."/>
        </authorList>
    </citation>
    <scope>NUCLEOTIDE SEQUENCE [LARGE SCALE GENOMIC DNA]</scope>
    <source>
        <strain evidence="3 4">IAM14233</strain>
    </source>
</reference>
<dbReference type="STRING" id="1123510.GCA_000620025_00312"/>
<feature type="coiled-coil region" evidence="1">
    <location>
        <begin position="92"/>
        <end position="310"/>
    </location>
</feature>